<evidence type="ECO:0000256" key="2">
    <source>
        <dbReference type="ARBA" id="ARBA00023002"/>
    </source>
</evidence>
<dbReference type="RefSeq" id="WP_160900176.1">
    <property type="nucleotide sequence ID" value="NZ_CP102850.1"/>
</dbReference>
<evidence type="ECO:0000313" key="3">
    <source>
        <dbReference type="EMBL" id="MXP19999.1"/>
    </source>
</evidence>
<proteinExistence type="inferred from homology"/>
<dbReference type="PRINTS" id="PR00080">
    <property type="entry name" value="SDRFAMILY"/>
</dbReference>
<dbReference type="PANTHER" id="PTHR42760">
    <property type="entry name" value="SHORT-CHAIN DEHYDROGENASES/REDUCTASES FAMILY MEMBER"/>
    <property type="match status" value="1"/>
</dbReference>
<keyword evidence="4" id="KW-1185">Reference proteome</keyword>
<keyword evidence="2" id="KW-0560">Oxidoreductase</keyword>
<dbReference type="FunFam" id="3.40.50.720:FF:000084">
    <property type="entry name" value="Short-chain dehydrogenase reductase"/>
    <property type="match status" value="1"/>
</dbReference>
<dbReference type="Gene3D" id="3.40.50.720">
    <property type="entry name" value="NAD(P)-binding Rossmann-like Domain"/>
    <property type="match status" value="1"/>
</dbReference>
<dbReference type="Pfam" id="PF13561">
    <property type="entry name" value="adh_short_C2"/>
    <property type="match status" value="1"/>
</dbReference>
<organism evidence="3 4">
    <name type="scientific">Gordonia mangrovi</name>
    <dbReference type="NCBI Taxonomy" id="2665643"/>
    <lineage>
        <taxon>Bacteria</taxon>
        <taxon>Bacillati</taxon>
        <taxon>Actinomycetota</taxon>
        <taxon>Actinomycetes</taxon>
        <taxon>Mycobacteriales</taxon>
        <taxon>Gordoniaceae</taxon>
        <taxon>Gordonia</taxon>
    </lineage>
</organism>
<accession>A0A6L7GJ77</accession>
<protein>
    <submittedName>
        <fullName evidence="3">SDR family oxidoreductase</fullName>
    </submittedName>
</protein>
<name>A0A6L7GJ77_9ACTN</name>
<dbReference type="InterPro" id="IPR002347">
    <property type="entry name" value="SDR_fam"/>
</dbReference>
<evidence type="ECO:0000313" key="4">
    <source>
        <dbReference type="Proteomes" id="UP000475545"/>
    </source>
</evidence>
<reference evidence="3 4" key="1">
    <citation type="submission" date="2019-11" db="EMBL/GenBank/DDBJ databases">
        <title>Gordonia sp. nov., a novel actinobacterium isolated from mangrove soil in Hainan.</title>
        <authorList>
            <person name="Huang X."/>
            <person name="Xie Y."/>
            <person name="Chu X."/>
            <person name="Xiao K."/>
        </authorList>
    </citation>
    <scope>NUCLEOTIDE SEQUENCE [LARGE SCALE GENOMIC DNA]</scope>
    <source>
        <strain evidence="3 4">HNM0687</strain>
    </source>
</reference>
<dbReference type="PRINTS" id="PR00081">
    <property type="entry name" value="GDHRDH"/>
</dbReference>
<dbReference type="EMBL" id="WMBR01000001">
    <property type="protein sequence ID" value="MXP19999.1"/>
    <property type="molecule type" value="Genomic_DNA"/>
</dbReference>
<comment type="caution">
    <text evidence="3">The sequence shown here is derived from an EMBL/GenBank/DDBJ whole genome shotgun (WGS) entry which is preliminary data.</text>
</comment>
<dbReference type="GO" id="GO:0016616">
    <property type="term" value="F:oxidoreductase activity, acting on the CH-OH group of donors, NAD or NADP as acceptor"/>
    <property type="evidence" value="ECO:0007669"/>
    <property type="project" value="TreeGrafter"/>
</dbReference>
<dbReference type="PANTHER" id="PTHR42760:SF78">
    <property type="entry name" value="3-OXOACYL-[ACYL-CARRIER-PROTEIN] REDUCTASE [NADH]"/>
    <property type="match status" value="1"/>
</dbReference>
<dbReference type="AlphaFoldDB" id="A0A6L7GJ77"/>
<gene>
    <name evidence="3" type="ORF">GIY30_01280</name>
</gene>
<comment type="similarity">
    <text evidence="1">Belongs to the short-chain dehydrogenases/reductases (SDR) family.</text>
</comment>
<sequence>MDLGLSGRKAIVTGASRGLGKAIATQLAAEGVDLAICARGEEALKETAEELRATGATVHTATLDISDDAAIEPFVADAVAQLGGLDLVVSNASVGTQKGPEQWETSFRADLLAFVRLCEAAIPRLSDSDSGAIVSIGTTSAFDTLPPTGPNSYGAAKAGVIHHAAALARTLAPQGIRVNTVSPGPVEFPGGTWERIKEGRTEFYEAIQKRIPMGHLGTPEDVARAVTFLGSPAASYITGTNLVVDGGFVSRVQF</sequence>
<dbReference type="InterPro" id="IPR036291">
    <property type="entry name" value="NAD(P)-bd_dom_sf"/>
</dbReference>
<dbReference type="Proteomes" id="UP000475545">
    <property type="component" value="Unassembled WGS sequence"/>
</dbReference>
<evidence type="ECO:0000256" key="1">
    <source>
        <dbReference type="ARBA" id="ARBA00006484"/>
    </source>
</evidence>
<dbReference type="SUPFAM" id="SSF51735">
    <property type="entry name" value="NAD(P)-binding Rossmann-fold domains"/>
    <property type="match status" value="1"/>
</dbReference>